<evidence type="ECO:0000313" key="2">
    <source>
        <dbReference type="EMBL" id="ECT9335127.1"/>
    </source>
</evidence>
<protein>
    <submittedName>
        <fullName evidence="2">Lysis protein</fullName>
    </submittedName>
</protein>
<dbReference type="GO" id="GO:0140911">
    <property type="term" value="F:pore-forming activity"/>
    <property type="evidence" value="ECO:0007669"/>
    <property type="project" value="InterPro"/>
</dbReference>
<organism evidence="2">
    <name type="scientific">Salmonella enterica subsp. enterica serovar Cotham</name>
    <dbReference type="NCBI Taxonomy" id="2572724"/>
    <lineage>
        <taxon>Bacteria</taxon>
        <taxon>Pseudomonadati</taxon>
        <taxon>Pseudomonadota</taxon>
        <taxon>Gammaproteobacteria</taxon>
        <taxon>Enterobacterales</taxon>
        <taxon>Enterobacteriaceae</taxon>
        <taxon>Salmonella</taxon>
    </lineage>
</organism>
<keyword evidence="1" id="KW-0472">Membrane</keyword>
<dbReference type="PIRSF" id="PIRSF030786">
    <property type="entry name" value="Lysis_S"/>
    <property type="match status" value="1"/>
</dbReference>
<gene>
    <name evidence="2" type="ORF">CG757_00505</name>
</gene>
<evidence type="ECO:0000256" key="1">
    <source>
        <dbReference type="SAM" id="Phobius"/>
    </source>
</evidence>
<keyword evidence="1" id="KW-1133">Transmembrane helix</keyword>
<keyword evidence="1" id="KW-0812">Transmembrane</keyword>
<feature type="transmembrane region" description="Helical" evidence="1">
    <location>
        <begin position="30"/>
        <end position="52"/>
    </location>
</feature>
<comment type="caution">
    <text evidence="2">The sequence shown here is derived from an EMBL/GenBank/DDBJ whole genome shotgun (WGS) entry which is preliminary data.</text>
</comment>
<dbReference type="AlphaFoldDB" id="A0A5H7NSK6"/>
<dbReference type="InterPro" id="IPR007054">
    <property type="entry name" value="Lysis_S"/>
</dbReference>
<dbReference type="GO" id="GO:0001907">
    <property type="term" value="P:symbiont-mediated killing of host cell"/>
    <property type="evidence" value="ECO:0007669"/>
    <property type="project" value="InterPro"/>
</dbReference>
<accession>A0A5H7NSK6</accession>
<dbReference type="EMBL" id="AAKOIS010000001">
    <property type="protein sequence ID" value="ECT9335127.1"/>
    <property type="molecule type" value="Genomic_DNA"/>
</dbReference>
<dbReference type="Pfam" id="PF04971">
    <property type="entry name" value="Phage_holin_2_1"/>
    <property type="match status" value="1"/>
</dbReference>
<reference evidence="2" key="1">
    <citation type="submission" date="2018-07" db="EMBL/GenBank/DDBJ databases">
        <authorList>
            <consortium name="PulseNet: The National Subtyping Network for Foodborne Disease Surveillance"/>
            <person name="Tarr C.L."/>
            <person name="Trees E."/>
            <person name="Katz L.S."/>
            <person name="Carleton-Romer H.A."/>
            <person name="Stroika S."/>
            <person name="Kucerova Z."/>
            <person name="Roache K.F."/>
            <person name="Sabol A.L."/>
            <person name="Besser J."/>
            <person name="Gerner-Smidt P."/>
        </authorList>
    </citation>
    <scope>NUCLEOTIDE SEQUENCE</scope>
    <source>
        <strain evidence="2">2015AM-0391</strain>
    </source>
</reference>
<proteinExistence type="predicted"/>
<sequence>MDKMTTGASYGVSFATTLYSILDSFTHDEWAAIGILSGVIFGALTFLTNFYFQWRRLKIQERGNSDADREKT</sequence>
<name>A0A5H7NSK6_SALET</name>